<gene>
    <name evidence="1" type="ORF">AGERDE_LOCUS11029</name>
</gene>
<protein>
    <submittedName>
        <fullName evidence="1">5197_t:CDS:1</fullName>
    </submittedName>
</protein>
<comment type="caution">
    <text evidence="1">The sequence shown here is derived from an EMBL/GenBank/DDBJ whole genome shotgun (WGS) entry which is preliminary data.</text>
</comment>
<proteinExistence type="predicted"/>
<accession>A0A9N9DL06</accession>
<evidence type="ECO:0000313" key="2">
    <source>
        <dbReference type="Proteomes" id="UP000789831"/>
    </source>
</evidence>
<dbReference type="EMBL" id="CAJVPL010004047">
    <property type="protein sequence ID" value="CAG8642278.1"/>
    <property type="molecule type" value="Genomic_DNA"/>
</dbReference>
<evidence type="ECO:0000313" key="1">
    <source>
        <dbReference type="EMBL" id="CAG8642278.1"/>
    </source>
</evidence>
<keyword evidence="2" id="KW-1185">Reference proteome</keyword>
<sequence>MEPDFDNLLTANKSSVIIPPDQLDQWNECKNKLKNEQFIRLFTDGSVKHSGTNQICNGAAWTSSLGDVEFNT</sequence>
<dbReference type="Proteomes" id="UP000789831">
    <property type="component" value="Unassembled WGS sequence"/>
</dbReference>
<dbReference type="AlphaFoldDB" id="A0A9N9DL06"/>
<reference evidence="1" key="1">
    <citation type="submission" date="2021-06" db="EMBL/GenBank/DDBJ databases">
        <authorList>
            <person name="Kallberg Y."/>
            <person name="Tangrot J."/>
            <person name="Rosling A."/>
        </authorList>
    </citation>
    <scope>NUCLEOTIDE SEQUENCE</scope>
    <source>
        <strain evidence="1">MT106</strain>
    </source>
</reference>
<name>A0A9N9DL06_9GLOM</name>
<organism evidence="1 2">
    <name type="scientific">Ambispora gerdemannii</name>
    <dbReference type="NCBI Taxonomy" id="144530"/>
    <lineage>
        <taxon>Eukaryota</taxon>
        <taxon>Fungi</taxon>
        <taxon>Fungi incertae sedis</taxon>
        <taxon>Mucoromycota</taxon>
        <taxon>Glomeromycotina</taxon>
        <taxon>Glomeromycetes</taxon>
        <taxon>Archaeosporales</taxon>
        <taxon>Ambisporaceae</taxon>
        <taxon>Ambispora</taxon>
    </lineage>
</organism>
<feature type="non-terminal residue" evidence="1">
    <location>
        <position position="72"/>
    </location>
</feature>